<evidence type="ECO:0000256" key="1">
    <source>
        <dbReference type="ARBA" id="ARBA00022723"/>
    </source>
</evidence>
<keyword evidence="3" id="KW-0862">Zinc</keyword>
<evidence type="ECO:0000313" key="7">
    <source>
        <dbReference type="EMBL" id="KAH7935769.1"/>
    </source>
</evidence>
<evidence type="ECO:0000256" key="2">
    <source>
        <dbReference type="ARBA" id="ARBA00022771"/>
    </source>
</evidence>
<evidence type="ECO:0000256" key="3">
    <source>
        <dbReference type="ARBA" id="ARBA00022833"/>
    </source>
</evidence>
<feature type="region of interest" description="Disordered" evidence="5">
    <location>
        <begin position="129"/>
        <end position="152"/>
    </location>
</feature>
<reference evidence="7" key="2">
    <citation type="submission" date="2021-09" db="EMBL/GenBank/DDBJ databases">
        <authorList>
            <person name="Jia N."/>
            <person name="Wang J."/>
            <person name="Shi W."/>
            <person name="Du L."/>
            <person name="Sun Y."/>
            <person name="Zhan W."/>
            <person name="Jiang J."/>
            <person name="Wang Q."/>
            <person name="Zhang B."/>
            <person name="Ji P."/>
            <person name="Sakyi L.B."/>
            <person name="Cui X."/>
            <person name="Yuan T."/>
            <person name="Jiang B."/>
            <person name="Yang W."/>
            <person name="Lam T.T.-Y."/>
            <person name="Chang Q."/>
            <person name="Ding S."/>
            <person name="Wang X."/>
            <person name="Zhu J."/>
            <person name="Ruan X."/>
            <person name="Zhao L."/>
            <person name="Wei J."/>
            <person name="Que T."/>
            <person name="Du C."/>
            <person name="Cheng J."/>
            <person name="Dai P."/>
            <person name="Han X."/>
            <person name="Huang E."/>
            <person name="Gao Y."/>
            <person name="Liu J."/>
            <person name="Shao H."/>
            <person name="Ye R."/>
            <person name="Li L."/>
            <person name="Wei W."/>
            <person name="Wang X."/>
            <person name="Wang C."/>
            <person name="Huo Q."/>
            <person name="Li W."/>
            <person name="Guo W."/>
            <person name="Chen H."/>
            <person name="Chen S."/>
            <person name="Zhou L."/>
            <person name="Zhou L."/>
            <person name="Ni X."/>
            <person name="Tian J."/>
            <person name="Zhou Y."/>
            <person name="Sheng Y."/>
            <person name="Liu T."/>
            <person name="Pan Y."/>
            <person name="Xia L."/>
            <person name="Li J."/>
            <person name="Zhao F."/>
            <person name="Cao W."/>
        </authorList>
    </citation>
    <scope>NUCLEOTIDE SEQUENCE</scope>
    <source>
        <strain evidence="7">Rsan-2018</strain>
        <tissue evidence="7">Larvae</tissue>
    </source>
</reference>
<protein>
    <recommendedName>
        <fullName evidence="6">THAP-type domain-containing protein</fullName>
    </recommendedName>
</protein>
<dbReference type="VEuPathDB" id="VectorBase:RSAN_044091"/>
<dbReference type="Pfam" id="PF05485">
    <property type="entry name" value="THAP"/>
    <property type="match status" value="1"/>
</dbReference>
<keyword evidence="1" id="KW-0479">Metal-binding</keyword>
<evidence type="ECO:0000256" key="5">
    <source>
        <dbReference type="SAM" id="MobiDB-lite"/>
    </source>
</evidence>
<dbReference type="AlphaFoldDB" id="A0A9D4PBM9"/>
<dbReference type="GO" id="GO:0003677">
    <property type="term" value="F:DNA binding"/>
    <property type="evidence" value="ECO:0007669"/>
    <property type="project" value="UniProtKB-KW"/>
</dbReference>
<reference evidence="7" key="1">
    <citation type="journal article" date="2020" name="Cell">
        <title>Large-Scale Comparative Analyses of Tick Genomes Elucidate Their Genetic Diversity and Vector Capacities.</title>
        <authorList>
            <consortium name="Tick Genome and Microbiome Consortium (TIGMIC)"/>
            <person name="Jia N."/>
            <person name="Wang J."/>
            <person name="Shi W."/>
            <person name="Du L."/>
            <person name="Sun Y."/>
            <person name="Zhan W."/>
            <person name="Jiang J.F."/>
            <person name="Wang Q."/>
            <person name="Zhang B."/>
            <person name="Ji P."/>
            <person name="Bell-Sakyi L."/>
            <person name="Cui X.M."/>
            <person name="Yuan T.T."/>
            <person name="Jiang B.G."/>
            <person name="Yang W.F."/>
            <person name="Lam T.T."/>
            <person name="Chang Q.C."/>
            <person name="Ding S.J."/>
            <person name="Wang X.J."/>
            <person name="Zhu J.G."/>
            <person name="Ruan X.D."/>
            <person name="Zhao L."/>
            <person name="Wei J.T."/>
            <person name="Ye R.Z."/>
            <person name="Que T.C."/>
            <person name="Du C.H."/>
            <person name="Zhou Y.H."/>
            <person name="Cheng J.X."/>
            <person name="Dai P.F."/>
            <person name="Guo W.B."/>
            <person name="Han X.H."/>
            <person name="Huang E.J."/>
            <person name="Li L.F."/>
            <person name="Wei W."/>
            <person name="Gao Y.C."/>
            <person name="Liu J.Z."/>
            <person name="Shao H.Z."/>
            <person name="Wang X."/>
            <person name="Wang C.C."/>
            <person name="Yang T.C."/>
            <person name="Huo Q.B."/>
            <person name="Li W."/>
            <person name="Chen H.Y."/>
            <person name="Chen S.E."/>
            <person name="Zhou L.G."/>
            <person name="Ni X.B."/>
            <person name="Tian J.H."/>
            <person name="Sheng Y."/>
            <person name="Liu T."/>
            <person name="Pan Y.S."/>
            <person name="Xia L.Y."/>
            <person name="Li J."/>
            <person name="Zhao F."/>
            <person name="Cao W.C."/>
        </authorList>
    </citation>
    <scope>NUCLEOTIDE SEQUENCE</scope>
    <source>
        <strain evidence="7">Rsan-2018</strain>
    </source>
</reference>
<name>A0A9D4PBM9_RHISA</name>
<dbReference type="SUPFAM" id="SSF57716">
    <property type="entry name" value="Glucocorticoid receptor-like (DNA-binding domain)"/>
    <property type="match status" value="1"/>
</dbReference>
<dbReference type="EMBL" id="JABSTV010001255">
    <property type="protein sequence ID" value="KAH7935769.1"/>
    <property type="molecule type" value="Genomic_DNA"/>
</dbReference>
<organism evidence="7 8">
    <name type="scientific">Rhipicephalus sanguineus</name>
    <name type="common">Brown dog tick</name>
    <name type="synonym">Ixodes sanguineus</name>
    <dbReference type="NCBI Taxonomy" id="34632"/>
    <lineage>
        <taxon>Eukaryota</taxon>
        <taxon>Metazoa</taxon>
        <taxon>Ecdysozoa</taxon>
        <taxon>Arthropoda</taxon>
        <taxon>Chelicerata</taxon>
        <taxon>Arachnida</taxon>
        <taxon>Acari</taxon>
        <taxon>Parasitiformes</taxon>
        <taxon>Ixodida</taxon>
        <taxon>Ixodoidea</taxon>
        <taxon>Ixodidae</taxon>
        <taxon>Rhipicephalinae</taxon>
        <taxon>Rhipicephalus</taxon>
        <taxon>Rhipicephalus</taxon>
    </lineage>
</organism>
<dbReference type="GO" id="GO:0008270">
    <property type="term" value="F:zinc ion binding"/>
    <property type="evidence" value="ECO:0007669"/>
    <property type="project" value="UniProtKB-KW"/>
</dbReference>
<accession>A0A9D4PBM9</accession>
<comment type="caution">
    <text evidence="7">The sequence shown here is derived from an EMBL/GenBank/DDBJ whole genome shotgun (WGS) entry which is preliminary data.</text>
</comment>
<gene>
    <name evidence="7" type="ORF">HPB52_013352</name>
</gene>
<keyword evidence="4" id="KW-0238">DNA-binding</keyword>
<keyword evidence="2" id="KW-0863">Zinc-finger</keyword>
<dbReference type="Proteomes" id="UP000821837">
    <property type="component" value="Unassembled WGS sequence"/>
</dbReference>
<evidence type="ECO:0000313" key="8">
    <source>
        <dbReference type="Proteomes" id="UP000821837"/>
    </source>
</evidence>
<proteinExistence type="predicted"/>
<evidence type="ECO:0000259" key="6">
    <source>
        <dbReference type="Pfam" id="PF05485"/>
    </source>
</evidence>
<dbReference type="InterPro" id="IPR006612">
    <property type="entry name" value="THAP_Znf"/>
</dbReference>
<feature type="domain" description="THAP-type" evidence="6">
    <location>
        <begin position="4"/>
        <end position="91"/>
    </location>
</feature>
<evidence type="ECO:0000256" key="4">
    <source>
        <dbReference type="ARBA" id="ARBA00023125"/>
    </source>
</evidence>
<sequence>MGLCAVFNRSKTKKRRKFANATLFRLPKVVHNQCDRTRTLSAKRRNLWLARIRRADLNSDRAEIRVCGAHFASGKPSQLWDETNPDWAPTLLLGYSARHEDRARYDRVKRRRLQKDRADAAAAVVESIDNGIGDTGLPWRDDESEESRTDEN</sequence>
<keyword evidence="8" id="KW-1185">Reference proteome</keyword>